<evidence type="ECO:0000256" key="4">
    <source>
        <dbReference type="ARBA" id="ARBA00022982"/>
    </source>
</evidence>
<dbReference type="InterPro" id="IPR001080">
    <property type="entry name" value="3Fe4S_ferredoxin"/>
</dbReference>
<dbReference type="RefSeq" id="WP_234754914.1">
    <property type="nucleotide sequence ID" value="NZ_BAAAWN010000001.1"/>
</dbReference>
<evidence type="ECO:0000313" key="10">
    <source>
        <dbReference type="Proteomes" id="UP001589702"/>
    </source>
</evidence>
<keyword evidence="2 8" id="KW-0813">Transport</keyword>
<name>A0ABV5Y264_ARTRM</name>
<dbReference type="SUPFAM" id="SSF54862">
    <property type="entry name" value="4Fe-4S ferredoxins"/>
    <property type="match status" value="1"/>
</dbReference>
<keyword evidence="6 8" id="KW-0411">Iron-sulfur</keyword>
<keyword evidence="5 8" id="KW-0408">Iron</keyword>
<organism evidence="9 10">
    <name type="scientific">Arthrobacter ramosus</name>
    <dbReference type="NCBI Taxonomy" id="1672"/>
    <lineage>
        <taxon>Bacteria</taxon>
        <taxon>Bacillati</taxon>
        <taxon>Actinomycetota</taxon>
        <taxon>Actinomycetes</taxon>
        <taxon>Micrococcales</taxon>
        <taxon>Micrococcaceae</taxon>
        <taxon>Arthrobacter</taxon>
    </lineage>
</organism>
<evidence type="ECO:0000256" key="1">
    <source>
        <dbReference type="ARBA" id="ARBA00001927"/>
    </source>
</evidence>
<dbReference type="PANTHER" id="PTHR36923">
    <property type="entry name" value="FERREDOXIN"/>
    <property type="match status" value="1"/>
</dbReference>
<dbReference type="PANTHER" id="PTHR36923:SF3">
    <property type="entry name" value="FERREDOXIN"/>
    <property type="match status" value="1"/>
</dbReference>
<comment type="cofactor">
    <cofactor evidence="1">
        <name>[3Fe-4S] cluster</name>
        <dbReference type="ChEBI" id="CHEBI:21137"/>
    </cofactor>
</comment>
<reference evidence="9 10" key="1">
    <citation type="submission" date="2024-09" db="EMBL/GenBank/DDBJ databases">
        <authorList>
            <person name="Sun Q."/>
            <person name="Mori K."/>
        </authorList>
    </citation>
    <scope>NUCLEOTIDE SEQUENCE [LARGE SCALE GENOMIC DNA]</scope>
    <source>
        <strain evidence="9 10">JCM 1334</strain>
    </source>
</reference>
<comment type="function">
    <text evidence="8">Ferredoxins are iron-sulfur proteins that transfer electrons in a wide variety of metabolic reactions.</text>
</comment>
<dbReference type="InterPro" id="IPR051269">
    <property type="entry name" value="Fe-S_cluster_ET"/>
</dbReference>
<proteinExistence type="predicted"/>
<keyword evidence="4 8" id="KW-0249">Electron transport</keyword>
<protein>
    <recommendedName>
        <fullName evidence="8">Ferredoxin</fullName>
    </recommendedName>
</protein>
<evidence type="ECO:0000256" key="2">
    <source>
        <dbReference type="ARBA" id="ARBA00022448"/>
    </source>
</evidence>
<evidence type="ECO:0000256" key="6">
    <source>
        <dbReference type="ARBA" id="ARBA00023014"/>
    </source>
</evidence>
<evidence type="ECO:0000313" key="9">
    <source>
        <dbReference type="EMBL" id="MFB9820267.1"/>
    </source>
</evidence>
<evidence type="ECO:0000256" key="5">
    <source>
        <dbReference type="ARBA" id="ARBA00023004"/>
    </source>
</evidence>
<keyword evidence="3 8" id="KW-0479">Metal-binding</keyword>
<dbReference type="EMBL" id="JBHMBC010000018">
    <property type="protein sequence ID" value="MFB9820267.1"/>
    <property type="molecule type" value="Genomic_DNA"/>
</dbReference>
<dbReference type="Pfam" id="PF13459">
    <property type="entry name" value="Fer4_15"/>
    <property type="match status" value="1"/>
</dbReference>
<evidence type="ECO:0000256" key="3">
    <source>
        <dbReference type="ARBA" id="ARBA00022723"/>
    </source>
</evidence>
<keyword evidence="7" id="KW-0003">3Fe-4S</keyword>
<accession>A0ABV5Y264</accession>
<evidence type="ECO:0000256" key="7">
    <source>
        <dbReference type="ARBA" id="ARBA00023291"/>
    </source>
</evidence>
<gene>
    <name evidence="9" type="ORF">ACFFP1_12265</name>
</gene>
<dbReference type="Gene3D" id="3.30.70.20">
    <property type="match status" value="1"/>
</dbReference>
<keyword evidence="10" id="KW-1185">Reference proteome</keyword>
<dbReference type="PRINTS" id="PR00352">
    <property type="entry name" value="3FE4SFRDOXIN"/>
</dbReference>
<evidence type="ECO:0000256" key="8">
    <source>
        <dbReference type="RuleBase" id="RU368020"/>
    </source>
</evidence>
<comment type="caution">
    <text evidence="9">The sequence shown here is derived from an EMBL/GenBank/DDBJ whole genome shotgun (WGS) entry which is preliminary data.</text>
</comment>
<dbReference type="Proteomes" id="UP001589702">
    <property type="component" value="Unassembled WGS sequence"/>
</dbReference>
<sequence>MANKTIEVLHERCMGAGNCVEVAPDFFDQDPMDGTVILLHPQVAPGDEAVVEKAANVCPVAAIILHSAAS</sequence>